<keyword evidence="3" id="KW-1185">Reference proteome</keyword>
<protein>
    <submittedName>
        <fullName evidence="2">Uncharacterized protein</fullName>
    </submittedName>
</protein>
<sequence>MVDGADASRVIKDLNLRGTDLSTALKDWGGAVAQLPWIPLQPTPVHRVDFWSYSTIMHDPPIPPEDPPIPRAAAATEPENNNNVDRELLQLGGDGRTNGMEVDEAKGKETKTTDDTIITPDGKAVLGHDALRMRLRRLVEVKPSGKCYVDQEIRDDYANMERREWKDIASIVAFCSKFPNTLVRNWKYDNSVLEYFVEDECSSLIKRSEMTRETHITELEVGFPIYSCLHAHL</sequence>
<organism evidence="2 3">
    <name type="scientific">Durusdinium trenchii</name>
    <dbReference type="NCBI Taxonomy" id="1381693"/>
    <lineage>
        <taxon>Eukaryota</taxon>
        <taxon>Sar</taxon>
        <taxon>Alveolata</taxon>
        <taxon>Dinophyceae</taxon>
        <taxon>Suessiales</taxon>
        <taxon>Symbiodiniaceae</taxon>
        <taxon>Durusdinium</taxon>
    </lineage>
</organism>
<feature type="compositionally biased region" description="Pro residues" evidence="1">
    <location>
        <begin position="61"/>
        <end position="70"/>
    </location>
</feature>
<dbReference type="EMBL" id="CAXAMM010017669">
    <property type="protein sequence ID" value="CAK9041652.1"/>
    <property type="molecule type" value="Genomic_DNA"/>
</dbReference>
<dbReference type="Proteomes" id="UP001642464">
    <property type="component" value="Unassembled WGS sequence"/>
</dbReference>
<reference evidence="2 3" key="1">
    <citation type="submission" date="2024-02" db="EMBL/GenBank/DDBJ databases">
        <authorList>
            <person name="Chen Y."/>
            <person name="Shah S."/>
            <person name="Dougan E. K."/>
            <person name="Thang M."/>
            <person name="Chan C."/>
        </authorList>
    </citation>
    <scope>NUCLEOTIDE SEQUENCE [LARGE SCALE GENOMIC DNA]</scope>
</reference>
<accession>A0ABP0LR42</accession>
<evidence type="ECO:0000313" key="3">
    <source>
        <dbReference type="Proteomes" id="UP001642464"/>
    </source>
</evidence>
<evidence type="ECO:0000313" key="2">
    <source>
        <dbReference type="EMBL" id="CAK9041652.1"/>
    </source>
</evidence>
<feature type="region of interest" description="Disordered" evidence="1">
    <location>
        <begin position="61"/>
        <end position="80"/>
    </location>
</feature>
<evidence type="ECO:0000256" key="1">
    <source>
        <dbReference type="SAM" id="MobiDB-lite"/>
    </source>
</evidence>
<comment type="caution">
    <text evidence="2">The sequence shown here is derived from an EMBL/GenBank/DDBJ whole genome shotgun (WGS) entry which is preliminary data.</text>
</comment>
<gene>
    <name evidence="2" type="ORF">SCF082_LOCUS24030</name>
</gene>
<proteinExistence type="predicted"/>
<name>A0ABP0LR42_9DINO</name>